<comment type="similarity">
    <text evidence="1 3">Belongs to the short-chain dehydrogenases/reductases (SDR) family.</text>
</comment>
<dbReference type="InterPro" id="IPR002347">
    <property type="entry name" value="SDR_fam"/>
</dbReference>
<protein>
    <recommendedName>
        <fullName evidence="6">Dehydrogenase/reductase SDR family member 11</fullName>
    </recommendedName>
</protein>
<reference evidence="4" key="1">
    <citation type="journal article" date="2023" name="G3 (Bethesda)">
        <title>Whole genome assemblies of Zophobas morio and Tenebrio molitor.</title>
        <authorList>
            <person name="Kaur S."/>
            <person name="Stinson S.A."/>
            <person name="diCenzo G.C."/>
        </authorList>
    </citation>
    <scope>NUCLEOTIDE SEQUENCE</scope>
    <source>
        <strain evidence="4">QUZm001</strain>
    </source>
</reference>
<dbReference type="PRINTS" id="PR00080">
    <property type="entry name" value="SDRFAMILY"/>
</dbReference>
<evidence type="ECO:0000256" key="3">
    <source>
        <dbReference type="RuleBase" id="RU000363"/>
    </source>
</evidence>
<dbReference type="FunFam" id="3.40.50.720:FF:000047">
    <property type="entry name" value="NADP-dependent L-serine/L-allo-threonine dehydrogenase"/>
    <property type="match status" value="1"/>
</dbReference>
<sequence>MVLSMERWKGKVAIVTGASVGIGAAIVEQLVEQGLQVVGLARRSEQVEENAKKLAGKNGKLHAFKADISKEEDILKAFKWVTENLGPVHILINNAGIIQQTTLVDGDAEKWKKIFDTNVIGLSIATREAVKIMKENKIDGHIIHINSTLGHKVVSQRYSNVYPASKYAVTALTETLRQELNHLGLKIKISSVSPGPTASEFARTNNFVFDENMKKMMEKRLRVKTEDIADGVIYVLSTPPHVQVHELIIKPVGDPF</sequence>
<evidence type="ECO:0000313" key="5">
    <source>
        <dbReference type="Proteomes" id="UP001168821"/>
    </source>
</evidence>
<dbReference type="AlphaFoldDB" id="A0AA38ISY0"/>
<dbReference type="PRINTS" id="PR00081">
    <property type="entry name" value="GDHRDH"/>
</dbReference>
<keyword evidence="2" id="KW-0560">Oxidoreductase</keyword>
<evidence type="ECO:0000256" key="1">
    <source>
        <dbReference type="ARBA" id="ARBA00006484"/>
    </source>
</evidence>
<proteinExistence type="inferred from homology"/>
<dbReference type="PANTHER" id="PTHR43115">
    <property type="entry name" value="DEHYDROGENASE/REDUCTASE SDR FAMILY MEMBER 11"/>
    <property type="match status" value="1"/>
</dbReference>
<dbReference type="GO" id="GO:0016616">
    <property type="term" value="F:oxidoreductase activity, acting on the CH-OH group of donors, NAD or NADP as acceptor"/>
    <property type="evidence" value="ECO:0007669"/>
    <property type="project" value="UniProtKB-ARBA"/>
</dbReference>
<gene>
    <name evidence="4" type="ORF">Zmor_005214</name>
</gene>
<dbReference type="PANTHER" id="PTHR43115:SF4">
    <property type="entry name" value="DEHYDROGENASE_REDUCTASE SDR FAMILY MEMBER 11"/>
    <property type="match status" value="1"/>
</dbReference>
<evidence type="ECO:0008006" key="6">
    <source>
        <dbReference type="Google" id="ProtNLM"/>
    </source>
</evidence>
<dbReference type="Pfam" id="PF00106">
    <property type="entry name" value="adh_short"/>
    <property type="match status" value="1"/>
</dbReference>
<organism evidence="4 5">
    <name type="scientific">Zophobas morio</name>
    <dbReference type="NCBI Taxonomy" id="2755281"/>
    <lineage>
        <taxon>Eukaryota</taxon>
        <taxon>Metazoa</taxon>
        <taxon>Ecdysozoa</taxon>
        <taxon>Arthropoda</taxon>
        <taxon>Hexapoda</taxon>
        <taxon>Insecta</taxon>
        <taxon>Pterygota</taxon>
        <taxon>Neoptera</taxon>
        <taxon>Endopterygota</taxon>
        <taxon>Coleoptera</taxon>
        <taxon>Polyphaga</taxon>
        <taxon>Cucujiformia</taxon>
        <taxon>Tenebrionidae</taxon>
        <taxon>Zophobas</taxon>
    </lineage>
</organism>
<evidence type="ECO:0000256" key="2">
    <source>
        <dbReference type="ARBA" id="ARBA00023002"/>
    </source>
</evidence>
<dbReference type="InterPro" id="IPR036291">
    <property type="entry name" value="NAD(P)-bd_dom_sf"/>
</dbReference>
<accession>A0AA38ISY0</accession>
<dbReference type="Proteomes" id="UP001168821">
    <property type="component" value="Unassembled WGS sequence"/>
</dbReference>
<keyword evidence="5" id="KW-1185">Reference proteome</keyword>
<dbReference type="EMBL" id="JALNTZ010000002">
    <property type="protein sequence ID" value="KAJ3660783.1"/>
    <property type="molecule type" value="Genomic_DNA"/>
</dbReference>
<evidence type="ECO:0000313" key="4">
    <source>
        <dbReference type="EMBL" id="KAJ3660783.1"/>
    </source>
</evidence>
<dbReference type="SUPFAM" id="SSF51735">
    <property type="entry name" value="NAD(P)-binding Rossmann-fold domains"/>
    <property type="match status" value="1"/>
</dbReference>
<dbReference type="InterPro" id="IPR020904">
    <property type="entry name" value="Sc_DH/Rdtase_CS"/>
</dbReference>
<dbReference type="PROSITE" id="PS00061">
    <property type="entry name" value="ADH_SHORT"/>
    <property type="match status" value="1"/>
</dbReference>
<name>A0AA38ISY0_9CUCU</name>
<comment type="caution">
    <text evidence="4">The sequence shown here is derived from an EMBL/GenBank/DDBJ whole genome shotgun (WGS) entry which is preliminary data.</text>
</comment>
<dbReference type="Gene3D" id="3.40.50.720">
    <property type="entry name" value="NAD(P)-binding Rossmann-like Domain"/>
    <property type="match status" value="1"/>
</dbReference>